<dbReference type="WBParaSite" id="PEQ_0000014301-mRNA-1">
    <property type="protein sequence ID" value="PEQ_0000014301-mRNA-1"/>
    <property type="gene ID" value="PEQ_0000014301"/>
</dbReference>
<dbReference type="AlphaFoldDB" id="A0A914REN1"/>
<dbReference type="Proteomes" id="UP000887564">
    <property type="component" value="Unplaced"/>
</dbReference>
<accession>A0A914REN1</accession>
<protein>
    <submittedName>
        <fullName evidence="2">Uncharacterized protein</fullName>
    </submittedName>
</protein>
<name>A0A914REN1_PAREQ</name>
<evidence type="ECO:0000313" key="1">
    <source>
        <dbReference type="Proteomes" id="UP000887564"/>
    </source>
</evidence>
<evidence type="ECO:0000313" key="2">
    <source>
        <dbReference type="WBParaSite" id="PEQ_0000014301-mRNA-1"/>
    </source>
</evidence>
<organism evidence="1 2">
    <name type="scientific">Parascaris equorum</name>
    <name type="common">Equine roundworm</name>
    <dbReference type="NCBI Taxonomy" id="6256"/>
    <lineage>
        <taxon>Eukaryota</taxon>
        <taxon>Metazoa</taxon>
        <taxon>Ecdysozoa</taxon>
        <taxon>Nematoda</taxon>
        <taxon>Chromadorea</taxon>
        <taxon>Rhabditida</taxon>
        <taxon>Spirurina</taxon>
        <taxon>Ascaridomorpha</taxon>
        <taxon>Ascaridoidea</taxon>
        <taxon>Ascarididae</taxon>
        <taxon>Parascaris</taxon>
    </lineage>
</organism>
<keyword evidence="1" id="KW-1185">Reference proteome</keyword>
<proteinExistence type="predicted"/>
<sequence length="108" mass="12918">MRSVWILMIERWIGNQFMSDATRTFCSVKCEFIQRRAKLWTPQSSLPGEFGFKCVPLLQAPLLHMRMPFVITHALRTHQFPYQRRVHSYPHLHHLCRDVRWTPDGCTH</sequence>
<reference evidence="2" key="1">
    <citation type="submission" date="2022-11" db="UniProtKB">
        <authorList>
            <consortium name="WormBaseParasite"/>
        </authorList>
    </citation>
    <scope>IDENTIFICATION</scope>
</reference>